<evidence type="ECO:0000313" key="3">
    <source>
        <dbReference type="Proteomes" id="UP001164743"/>
    </source>
</evidence>
<feature type="region of interest" description="Disordered" evidence="1">
    <location>
        <begin position="49"/>
        <end position="138"/>
    </location>
</feature>
<proteinExistence type="predicted"/>
<feature type="compositionally biased region" description="Polar residues" evidence="1">
    <location>
        <begin position="101"/>
        <end position="119"/>
    </location>
</feature>
<reference evidence="2" key="1">
    <citation type="submission" date="2022-10" db="EMBL/GenBank/DDBJ databases">
        <title>Puccinia triticina Genome sequencing and assembly.</title>
        <authorList>
            <person name="Li C."/>
        </authorList>
    </citation>
    <scope>NUCLEOTIDE SEQUENCE</scope>
    <source>
        <strain evidence="2">Pt15</strain>
    </source>
</reference>
<evidence type="ECO:0000313" key="2">
    <source>
        <dbReference type="EMBL" id="WAQ85283.1"/>
    </source>
</evidence>
<feature type="compositionally biased region" description="Acidic residues" evidence="1">
    <location>
        <begin position="87"/>
        <end position="100"/>
    </location>
</feature>
<evidence type="ECO:0000256" key="1">
    <source>
        <dbReference type="SAM" id="MobiDB-lite"/>
    </source>
</evidence>
<dbReference type="RefSeq" id="XP_053020838.1">
    <property type="nucleotide sequence ID" value="XM_053169663.1"/>
</dbReference>
<name>A0ABY7CJ85_9BASI</name>
<sequence length="138" mass="15223">MDNLLQKTLNATTWIFASDQSGNMSVGIKQTGKFQHSSFLAGGLVKNAENHPNIQPADKPQDIVILETIDEAKEASGSKYGNANDEAPYDEWESEDDLDDNSSTAPEIRQQSETQGQKTQSKHSRALKLRDSTDRVSI</sequence>
<dbReference type="Proteomes" id="UP001164743">
    <property type="component" value="Chromosome 5A"/>
</dbReference>
<dbReference type="EMBL" id="CP110425">
    <property type="protein sequence ID" value="WAQ85283.1"/>
    <property type="molecule type" value="Genomic_DNA"/>
</dbReference>
<protein>
    <submittedName>
        <fullName evidence="2">Uncharacterized protein</fullName>
    </submittedName>
</protein>
<gene>
    <name evidence="2" type="ORF">PtA15_5A858</name>
</gene>
<feature type="compositionally biased region" description="Basic and acidic residues" evidence="1">
    <location>
        <begin position="128"/>
        <end position="138"/>
    </location>
</feature>
<keyword evidence="3" id="KW-1185">Reference proteome</keyword>
<accession>A0ABY7CJ85</accession>
<dbReference type="GeneID" id="77810558"/>
<organism evidence="2 3">
    <name type="scientific">Puccinia triticina</name>
    <dbReference type="NCBI Taxonomy" id="208348"/>
    <lineage>
        <taxon>Eukaryota</taxon>
        <taxon>Fungi</taxon>
        <taxon>Dikarya</taxon>
        <taxon>Basidiomycota</taxon>
        <taxon>Pucciniomycotina</taxon>
        <taxon>Pucciniomycetes</taxon>
        <taxon>Pucciniales</taxon>
        <taxon>Pucciniaceae</taxon>
        <taxon>Puccinia</taxon>
    </lineage>
</organism>